<feature type="region of interest" description="Disordered" evidence="1">
    <location>
        <begin position="1"/>
        <end position="21"/>
    </location>
</feature>
<dbReference type="EMBL" id="GECZ01032367">
    <property type="protein sequence ID" value="JAS37402.1"/>
    <property type="molecule type" value="Transcribed_RNA"/>
</dbReference>
<feature type="region of interest" description="Disordered" evidence="1">
    <location>
        <begin position="242"/>
        <end position="285"/>
    </location>
</feature>
<dbReference type="EMBL" id="GECZ01031729">
    <property type="protein sequence ID" value="JAS38040.1"/>
    <property type="molecule type" value="Transcribed_RNA"/>
</dbReference>
<evidence type="ECO:0000313" key="3">
    <source>
        <dbReference type="EMBL" id="JAS38040.1"/>
    </source>
</evidence>
<feature type="compositionally biased region" description="Basic residues" evidence="1">
    <location>
        <begin position="267"/>
        <end position="281"/>
    </location>
</feature>
<proteinExistence type="predicted"/>
<protein>
    <submittedName>
        <fullName evidence="2">Uncharacterized protein</fullName>
    </submittedName>
</protein>
<accession>A0A1B6EHM6</accession>
<dbReference type="AlphaFoldDB" id="A0A1B6EHM6"/>
<gene>
    <name evidence="2" type="ORF">g.14427</name>
    <name evidence="3" type="ORF">g.14428</name>
</gene>
<organism evidence="2">
    <name type="scientific">Cuerna arida</name>
    <dbReference type="NCBI Taxonomy" id="1464854"/>
    <lineage>
        <taxon>Eukaryota</taxon>
        <taxon>Metazoa</taxon>
        <taxon>Ecdysozoa</taxon>
        <taxon>Arthropoda</taxon>
        <taxon>Hexapoda</taxon>
        <taxon>Insecta</taxon>
        <taxon>Pterygota</taxon>
        <taxon>Neoptera</taxon>
        <taxon>Paraneoptera</taxon>
        <taxon>Hemiptera</taxon>
        <taxon>Auchenorrhyncha</taxon>
        <taxon>Membracoidea</taxon>
        <taxon>Cicadellidae</taxon>
        <taxon>Cicadellinae</taxon>
        <taxon>Proconiini</taxon>
        <taxon>Cuerna</taxon>
    </lineage>
</organism>
<reference evidence="2" key="1">
    <citation type="submission" date="2015-11" db="EMBL/GenBank/DDBJ databases">
        <title>De novo transcriptome assembly of four potential Pierce s Disease insect vectors from Arizona vineyards.</title>
        <authorList>
            <person name="Tassone E.E."/>
        </authorList>
    </citation>
    <scope>NUCLEOTIDE SEQUENCE</scope>
</reference>
<name>A0A1B6EHM6_9HEMI</name>
<feature type="compositionally biased region" description="Polar residues" evidence="1">
    <location>
        <begin position="1"/>
        <end position="10"/>
    </location>
</feature>
<sequence length="348" mass="39934">MFSYTTSPSQHIDVRMEEESPQVPCITIEDDDNVEDNVEDDIIVLEVKNVESSSKTNNSTMPQPKKNNYELEMDLIKTLISSGEDVPVKYKTFFEMSKNWKPQLDPTIILAAWKRILGIQTKHMMTEGTLFSASIPDDTDSQDSVSTIVLDTDSISESEDTETDIKFTDPAMNNSQQNISIDLDSETSEEVQVEHGNFDHLAIHATQPEDKALHELNSKVNKERLSSKSSVDSQAVLAGSKKEVVQLNQTEKKSKRKRKSDANDAKGKKKSGKNKAKKKRKSDTNNDDYYEHKKLYWSTDEYKNFLIKQKKLIYEEKKKLALKQVEKLHNRMVDLLIPKYFNRNLNFD</sequence>
<evidence type="ECO:0000256" key="1">
    <source>
        <dbReference type="SAM" id="MobiDB-lite"/>
    </source>
</evidence>
<evidence type="ECO:0000313" key="2">
    <source>
        <dbReference type="EMBL" id="JAS37402.1"/>
    </source>
</evidence>